<feature type="region of interest" description="Disordered" evidence="1">
    <location>
        <begin position="247"/>
        <end position="282"/>
    </location>
</feature>
<organism evidence="4 5">
    <name type="scientific">Micromonospora peucetia</name>
    <dbReference type="NCBI Taxonomy" id="47871"/>
    <lineage>
        <taxon>Bacteria</taxon>
        <taxon>Bacillati</taxon>
        <taxon>Actinomycetota</taxon>
        <taxon>Actinomycetes</taxon>
        <taxon>Micromonosporales</taxon>
        <taxon>Micromonosporaceae</taxon>
        <taxon>Micromonospora</taxon>
    </lineage>
</organism>
<dbReference type="Pfam" id="PF08608">
    <property type="entry name" value="Wyosine_form"/>
    <property type="match status" value="1"/>
</dbReference>
<evidence type="ECO:0000259" key="3">
    <source>
        <dbReference type="Pfam" id="PF11716"/>
    </source>
</evidence>
<dbReference type="Gene3D" id="1.20.120.450">
    <property type="entry name" value="dinb family like domain"/>
    <property type="match status" value="1"/>
</dbReference>
<evidence type="ECO:0000256" key="1">
    <source>
        <dbReference type="SAM" id="MobiDB-lite"/>
    </source>
</evidence>
<dbReference type="InterPro" id="IPR017517">
    <property type="entry name" value="Maleyloyr_isom"/>
</dbReference>
<name>A0ABZ1EM23_9ACTN</name>
<evidence type="ECO:0000259" key="2">
    <source>
        <dbReference type="Pfam" id="PF08608"/>
    </source>
</evidence>
<accession>A0ABZ1EM23</accession>
<proteinExistence type="predicted"/>
<dbReference type="EMBL" id="CP109071">
    <property type="protein sequence ID" value="WSA35244.1"/>
    <property type="molecule type" value="Genomic_DNA"/>
</dbReference>
<dbReference type="InterPro" id="IPR034660">
    <property type="entry name" value="DinB/YfiT-like"/>
</dbReference>
<gene>
    <name evidence="4" type="ORF">OIE14_14975</name>
</gene>
<feature type="domain" description="tRNA wybutosine-synthesis" evidence="2">
    <location>
        <begin position="181"/>
        <end position="228"/>
    </location>
</feature>
<dbReference type="Proteomes" id="UP001334804">
    <property type="component" value="Chromosome"/>
</dbReference>
<evidence type="ECO:0000313" key="4">
    <source>
        <dbReference type="EMBL" id="WSA35244.1"/>
    </source>
</evidence>
<dbReference type="Pfam" id="PF11716">
    <property type="entry name" value="MDMPI_N"/>
    <property type="match status" value="1"/>
</dbReference>
<dbReference type="InterPro" id="IPR024344">
    <property type="entry name" value="MDMPI_metal-binding"/>
</dbReference>
<protein>
    <submittedName>
        <fullName evidence="4">TIGR03084 family metal-binding protein</fullName>
    </submittedName>
</protein>
<dbReference type="InterPro" id="IPR017518">
    <property type="entry name" value="CHP03084"/>
</dbReference>
<dbReference type="NCBIfam" id="TIGR03084">
    <property type="entry name" value="TIGR03084 family metal-binding protein"/>
    <property type="match status" value="1"/>
</dbReference>
<dbReference type="NCBIfam" id="TIGR03083">
    <property type="entry name" value="maleylpyruvate isomerase family mycothiol-dependent enzyme"/>
    <property type="match status" value="1"/>
</dbReference>
<dbReference type="InterPro" id="IPR013917">
    <property type="entry name" value="tRNA_wybutosine-synth"/>
</dbReference>
<keyword evidence="5" id="KW-1185">Reference proteome</keyword>
<sequence length="282" mass="29411">MVDLKALLADLADESEQLDDLVTGPPPADWKQATPSPGWSVGHQIAHLAWTDHVALLAATDAEAFLAAVVTASDPARLVDAGAEEFLVPSTELLTRWRAGRAALADALSRVPEGGKLPWFGTRMSAASMATARIMETWAHGTDVADALGVTRPGSARLRHVAHLGFRTLGHSFAAHGRPAPTEPVRVELAAPDGDTWTYGPADAADRVTGPALDFCLLVTQRRHRADLALSATGPVADAWLDVAQAFAGPPGPGRPPKAARTDATRMTGASAASRVAGEVPA</sequence>
<feature type="domain" description="Mycothiol-dependent maleylpyruvate isomerase metal-binding" evidence="3">
    <location>
        <begin position="11"/>
        <end position="145"/>
    </location>
</feature>
<dbReference type="SUPFAM" id="SSF109854">
    <property type="entry name" value="DinB/YfiT-like putative metalloenzymes"/>
    <property type="match status" value="1"/>
</dbReference>
<dbReference type="RefSeq" id="WP_326564651.1">
    <property type="nucleotide sequence ID" value="NZ_CP109071.1"/>
</dbReference>
<reference evidence="4 5" key="1">
    <citation type="submission" date="2022-10" db="EMBL/GenBank/DDBJ databases">
        <title>The complete genomes of actinobacterial strains from the NBC collection.</title>
        <authorList>
            <person name="Joergensen T.S."/>
            <person name="Alvarez Arevalo M."/>
            <person name="Sterndorff E.B."/>
            <person name="Faurdal D."/>
            <person name="Vuksanovic O."/>
            <person name="Mourched A.-S."/>
            <person name="Charusanti P."/>
            <person name="Shaw S."/>
            <person name="Blin K."/>
            <person name="Weber T."/>
        </authorList>
    </citation>
    <scope>NUCLEOTIDE SEQUENCE [LARGE SCALE GENOMIC DNA]</scope>
    <source>
        <strain evidence="4 5">NBC 01809</strain>
    </source>
</reference>
<evidence type="ECO:0000313" key="5">
    <source>
        <dbReference type="Proteomes" id="UP001334804"/>
    </source>
</evidence>